<dbReference type="OrthoDB" id="3257981at2759"/>
<accession>A0A8S0WTT8</accession>
<reference evidence="2 3" key="1">
    <citation type="submission" date="2020-01" db="EMBL/GenBank/DDBJ databases">
        <authorList>
            <person name="Gupta K D."/>
        </authorList>
    </citation>
    <scope>NUCLEOTIDE SEQUENCE [LARGE SCALE GENOMIC DNA]</scope>
</reference>
<feature type="region of interest" description="Disordered" evidence="1">
    <location>
        <begin position="536"/>
        <end position="555"/>
    </location>
</feature>
<proteinExistence type="predicted"/>
<evidence type="ECO:0000256" key="1">
    <source>
        <dbReference type="SAM" id="MobiDB-lite"/>
    </source>
</evidence>
<dbReference type="AlphaFoldDB" id="A0A8S0WTT8"/>
<feature type="compositionally biased region" description="Acidic residues" evidence="1">
    <location>
        <begin position="538"/>
        <end position="555"/>
    </location>
</feature>
<dbReference type="SUPFAM" id="SSF52047">
    <property type="entry name" value="RNI-like"/>
    <property type="match status" value="1"/>
</dbReference>
<protein>
    <submittedName>
        <fullName evidence="2">Uncharacterized protein</fullName>
    </submittedName>
</protein>
<evidence type="ECO:0000313" key="2">
    <source>
        <dbReference type="EMBL" id="CAA7271198.1"/>
    </source>
</evidence>
<dbReference type="EMBL" id="CACVBS010000101">
    <property type="protein sequence ID" value="CAA7271198.1"/>
    <property type="molecule type" value="Genomic_DNA"/>
</dbReference>
<feature type="region of interest" description="Disordered" evidence="1">
    <location>
        <begin position="395"/>
        <end position="420"/>
    </location>
</feature>
<gene>
    <name evidence="2" type="ORF">AAE3_LOCUS13346</name>
</gene>
<evidence type="ECO:0000313" key="3">
    <source>
        <dbReference type="Proteomes" id="UP000467700"/>
    </source>
</evidence>
<name>A0A8S0WTT8_CYCAE</name>
<sequence>MPEPEPEPEEFATRPPPPNAKRYLARLLHVVAHCLPHLYVLEWNLPGPLSPAVVHAMRVSGEGEKEKTEEEEEEEEKDPGKWPLESLAIEGWSTFASLTALMRLLHAVAPTIRQLVWKGHVLGPVLPPSPSSSFVDLENDNANSNNAHTLPEFPNLRTLVLDRASPDSSALLTHLGAKTRVSTLALDSATPATTSFLRHRGYVSELTSFAWINTRTAEGSEGDVLLFLAENTQLEAVEVAGGVEAGWVEGALLPLLGPFDSLTSLKLSFSCTSIPESTLSALTSLPHLQTLHISAGPAHPSSPTWHPSHETLRRVLAPLKKLKRLAFTRDTYAVTAHPLAPRREGGGGYYRVRTLPEGVRVKDWLEGEEVEVYQGTGADGEGMCLDVGLDSASHGPGPGFGAGASSPSGEDEGMDGARPRHRERQAQIVLATLAWERWHTYQMCAIVQSYAEAFGGLEWCFLGQLAFGVENVYDEVGEGGRRGRMAMPENIYEDLDFIPPDEEEDLMDQVILQKFRALKAGGMSISIVGMDDRAFLAGDDDNEDSSSGEEELEEA</sequence>
<organism evidence="2 3">
    <name type="scientific">Cyclocybe aegerita</name>
    <name type="common">Black poplar mushroom</name>
    <name type="synonym">Agrocybe aegerita</name>
    <dbReference type="NCBI Taxonomy" id="1973307"/>
    <lineage>
        <taxon>Eukaryota</taxon>
        <taxon>Fungi</taxon>
        <taxon>Dikarya</taxon>
        <taxon>Basidiomycota</taxon>
        <taxon>Agaricomycotina</taxon>
        <taxon>Agaricomycetes</taxon>
        <taxon>Agaricomycetidae</taxon>
        <taxon>Agaricales</taxon>
        <taxon>Agaricineae</taxon>
        <taxon>Bolbitiaceae</taxon>
        <taxon>Cyclocybe</taxon>
    </lineage>
</organism>
<dbReference type="Proteomes" id="UP000467700">
    <property type="component" value="Unassembled WGS sequence"/>
</dbReference>
<dbReference type="InterPro" id="IPR032675">
    <property type="entry name" value="LRR_dom_sf"/>
</dbReference>
<dbReference type="Gene3D" id="3.80.10.10">
    <property type="entry name" value="Ribonuclease Inhibitor"/>
    <property type="match status" value="1"/>
</dbReference>
<keyword evidence="3" id="KW-1185">Reference proteome</keyword>
<feature type="region of interest" description="Disordered" evidence="1">
    <location>
        <begin position="60"/>
        <end position="80"/>
    </location>
</feature>
<comment type="caution">
    <text evidence="2">The sequence shown here is derived from an EMBL/GenBank/DDBJ whole genome shotgun (WGS) entry which is preliminary data.</text>
</comment>